<dbReference type="NCBIfam" id="TIGR01681">
    <property type="entry name" value="HAD-SF-IIIC"/>
    <property type="match status" value="1"/>
</dbReference>
<gene>
    <name evidence="1" type="ORF">CTEN210_03661</name>
</gene>
<dbReference type="InterPro" id="IPR010033">
    <property type="entry name" value="HAD_SF_ppase_IIIC"/>
</dbReference>
<dbReference type="GO" id="GO:0003993">
    <property type="term" value="F:acid phosphatase activity"/>
    <property type="evidence" value="ECO:0007669"/>
    <property type="project" value="TreeGrafter"/>
</dbReference>
<accession>A0AAD3CJS1</accession>
<proteinExistence type="predicted"/>
<evidence type="ECO:0000313" key="2">
    <source>
        <dbReference type="Proteomes" id="UP001054902"/>
    </source>
</evidence>
<dbReference type="Pfam" id="PF12689">
    <property type="entry name" value="Acid_PPase"/>
    <property type="match status" value="1"/>
</dbReference>
<reference evidence="1 2" key="1">
    <citation type="journal article" date="2021" name="Sci. Rep.">
        <title>The genome of the diatom Chaetoceros tenuissimus carries an ancient integrated fragment of an extant virus.</title>
        <authorList>
            <person name="Hongo Y."/>
            <person name="Kimura K."/>
            <person name="Takaki Y."/>
            <person name="Yoshida Y."/>
            <person name="Baba S."/>
            <person name="Kobayashi G."/>
            <person name="Nagasaki K."/>
            <person name="Hano T."/>
            <person name="Tomaru Y."/>
        </authorList>
    </citation>
    <scope>NUCLEOTIDE SEQUENCE [LARGE SCALE GENOMIC DNA]</scope>
    <source>
        <strain evidence="1 2">NIES-3715</strain>
    </source>
</reference>
<keyword evidence="2" id="KW-1185">Reference proteome</keyword>
<dbReference type="SFLD" id="SFLDG01129">
    <property type="entry name" value="C1.5:_HAD__Beta-PGM__Phosphata"/>
    <property type="match status" value="1"/>
</dbReference>
<evidence type="ECO:0000313" key="1">
    <source>
        <dbReference type="EMBL" id="GFH47186.1"/>
    </source>
</evidence>
<protein>
    <recommendedName>
        <fullName evidence="3">Magnesium-dependent phosphatase-1</fullName>
    </recommendedName>
</protein>
<dbReference type="InterPro" id="IPR010036">
    <property type="entry name" value="MDP_1_eu_arc"/>
</dbReference>
<name>A0AAD3CJS1_9STRA</name>
<dbReference type="SFLD" id="SFLDS00003">
    <property type="entry name" value="Haloacid_Dehalogenase"/>
    <property type="match status" value="1"/>
</dbReference>
<dbReference type="EMBL" id="BLLK01000022">
    <property type="protein sequence ID" value="GFH47186.1"/>
    <property type="molecule type" value="Genomic_DNA"/>
</dbReference>
<dbReference type="Proteomes" id="UP001054902">
    <property type="component" value="Unassembled WGS sequence"/>
</dbReference>
<dbReference type="NCBIfam" id="TIGR01685">
    <property type="entry name" value="MDP-1"/>
    <property type="match status" value="1"/>
</dbReference>
<comment type="caution">
    <text evidence="1">The sequence shown here is derived from an EMBL/GenBank/DDBJ whole genome shotgun (WGS) entry which is preliminary data.</text>
</comment>
<dbReference type="SFLD" id="SFLDG01131">
    <property type="entry name" value="C1.5.2:_MDP_Like"/>
    <property type="match status" value="1"/>
</dbReference>
<dbReference type="Gene3D" id="3.40.50.1000">
    <property type="entry name" value="HAD superfamily/HAD-like"/>
    <property type="match status" value="1"/>
</dbReference>
<dbReference type="InterPro" id="IPR023214">
    <property type="entry name" value="HAD_sf"/>
</dbReference>
<organism evidence="1 2">
    <name type="scientific">Chaetoceros tenuissimus</name>
    <dbReference type="NCBI Taxonomy" id="426638"/>
    <lineage>
        <taxon>Eukaryota</taxon>
        <taxon>Sar</taxon>
        <taxon>Stramenopiles</taxon>
        <taxon>Ochrophyta</taxon>
        <taxon>Bacillariophyta</taxon>
        <taxon>Coscinodiscophyceae</taxon>
        <taxon>Chaetocerotophycidae</taxon>
        <taxon>Chaetocerotales</taxon>
        <taxon>Chaetocerotaceae</taxon>
        <taxon>Chaetoceros</taxon>
    </lineage>
</organism>
<sequence length="192" mass="22896">MSRNKQPELRLAVFDLDTTIWYPEMYQLYYPVQQITCKETKKQKIVDGAKQEVNIFNGACHALCHIKELNTDYGMDIEVAVASRTDEPEWAHTCMEWLQIKNKMTLKEIIDHVEIEETDKKHHFRNLKKKTKLDYEEMVFFDNEWRNIKSVRELGVKCIYTPDGMEKQHWYEALELFGLGHFCDDGEERKID</sequence>
<dbReference type="SUPFAM" id="SSF56784">
    <property type="entry name" value="HAD-like"/>
    <property type="match status" value="1"/>
</dbReference>
<dbReference type="AlphaFoldDB" id="A0AAD3CJS1"/>
<evidence type="ECO:0008006" key="3">
    <source>
        <dbReference type="Google" id="ProtNLM"/>
    </source>
</evidence>
<dbReference type="PANTHER" id="PTHR17901:SF14">
    <property type="entry name" value="MAGNESIUM-DEPENDENT PHOSPHATASE 1"/>
    <property type="match status" value="1"/>
</dbReference>
<dbReference type="InterPro" id="IPR036412">
    <property type="entry name" value="HAD-like_sf"/>
</dbReference>
<dbReference type="PANTHER" id="PTHR17901">
    <property type="entry name" value="MAGNESIUM-DEPENDENT PHOSPHATASE 1 MDP1"/>
    <property type="match status" value="1"/>
</dbReference>